<feature type="transmembrane region" description="Helical" evidence="2">
    <location>
        <begin position="78"/>
        <end position="97"/>
    </location>
</feature>
<keyword evidence="2" id="KW-0812">Transmembrane</keyword>
<evidence type="ECO:0000256" key="1">
    <source>
        <dbReference type="SAM" id="MobiDB-lite"/>
    </source>
</evidence>
<keyword evidence="2" id="KW-0472">Membrane</keyword>
<feature type="compositionally biased region" description="Low complexity" evidence="1">
    <location>
        <begin position="42"/>
        <end position="71"/>
    </location>
</feature>
<evidence type="ECO:0000313" key="3">
    <source>
        <dbReference type="EMBL" id="SZX69508.1"/>
    </source>
</evidence>
<accession>A0A383VVJ0</accession>
<protein>
    <submittedName>
        <fullName evidence="3">Uncharacterized protein</fullName>
    </submittedName>
</protein>
<keyword evidence="2" id="KW-1133">Transmembrane helix</keyword>
<sequence>MQLAHRTSCRAAVCTSRPAAVLAPISSRPTSSKRTLCRAEPEQQQATPPAAEQTPAAAPQQSDAPAAPSAPLLAKGQGTAIVTGAISVIFGVAYLLLVQFMDMRGGELLPPPPEAFIP</sequence>
<evidence type="ECO:0000256" key="2">
    <source>
        <dbReference type="SAM" id="Phobius"/>
    </source>
</evidence>
<feature type="region of interest" description="Disordered" evidence="1">
    <location>
        <begin position="24"/>
        <end position="71"/>
    </location>
</feature>
<gene>
    <name evidence="3" type="ORF">BQ4739_LOCUS9777</name>
</gene>
<dbReference type="Proteomes" id="UP000256970">
    <property type="component" value="Unassembled WGS sequence"/>
</dbReference>
<reference evidence="3 4" key="1">
    <citation type="submission" date="2016-10" db="EMBL/GenBank/DDBJ databases">
        <authorList>
            <person name="Cai Z."/>
        </authorList>
    </citation>
    <scope>NUCLEOTIDE SEQUENCE [LARGE SCALE GENOMIC DNA]</scope>
</reference>
<proteinExistence type="predicted"/>
<name>A0A383VVJ0_TETOB</name>
<evidence type="ECO:0000313" key="4">
    <source>
        <dbReference type="Proteomes" id="UP000256970"/>
    </source>
</evidence>
<organism evidence="3 4">
    <name type="scientific">Tetradesmus obliquus</name>
    <name type="common">Green alga</name>
    <name type="synonym">Acutodesmus obliquus</name>
    <dbReference type="NCBI Taxonomy" id="3088"/>
    <lineage>
        <taxon>Eukaryota</taxon>
        <taxon>Viridiplantae</taxon>
        <taxon>Chlorophyta</taxon>
        <taxon>core chlorophytes</taxon>
        <taxon>Chlorophyceae</taxon>
        <taxon>CS clade</taxon>
        <taxon>Sphaeropleales</taxon>
        <taxon>Scenedesmaceae</taxon>
        <taxon>Tetradesmus</taxon>
    </lineage>
</organism>
<dbReference type="EMBL" id="FNXT01000933">
    <property type="protein sequence ID" value="SZX69508.1"/>
    <property type="molecule type" value="Genomic_DNA"/>
</dbReference>
<dbReference type="AlphaFoldDB" id="A0A383VVJ0"/>
<keyword evidence="4" id="KW-1185">Reference proteome</keyword>